<keyword evidence="6 7" id="KW-0012">Acyltransferase</keyword>
<name>A0A9X4JVS0_9FIRM</name>
<evidence type="ECO:0000256" key="4">
    <source>
        <dbReference type="ARBA" id="ARBA00022679"/>
    </source>
</evidence>
<evidence type="ECO:0000256" key="2">
    <source>
        <dbReference type="ARBA" id="ARBA00008655"/>
    </source>
</evidence>
<dbReference type="RefSeq" id="WP_277443138.1">
    <property type="nucleotide sequence ID" value="NZ_JAKOAV010000007.1"/>
</dbReference>
<dbReference type="InterPro" id="IPR004552">
    <property type="entry name" value="AGP_acyltrans"/>
</dbReference>
<dbReference type="EMBL" id="JAKOAV010000007">
    <property type="protein sequence ID" value="MDF9407888.1"/>
    <property type="molecule type" value="Genomic_DNA"/>
</dbReference>
<protein>
    <recommendedName>
        <fullName evidence="7">1-acyl-sn-glycerol-3-phosphate acyltransferase</fullName>
        <ecNumber evidence="7">2.3.1.51</ecNumber>
    </recommendedName>
</protein>
<evidence type="ECO:0000256" key="7">
    <source>
        <dbReference type="RuleBase" id="RU361267"/>
    </source>
</evidence>
<comment type="pathway">
    <text evidence="1">Lipid metabolism.</text>
</comment>
<dbReference type="Pfam" id="PF01553">
    <property type="entry name" value="Acyltransferase"/>
    <property type="match status" value="1"/>
</dbReference>
<evidence type="ECO:0000259" key="9">
    <source>
        <dbReference type="SMART" id="SM00563"/>
    </source>
</evidence>
<comment type="domain">
    <text evidence="7">The HXXXXD motif is essential for acyltransferase activity and may constitute the binding site for the phosphate moiety of the glycerol-3-phosphate.</text>
</comment>
<evidence type="ECO:0000256" key="5">
    <source>
        <dbReference type="ARBA" id="ARBA00023098"/>
    </source>
</evidence>
<evidence type="ECO:0000313" key="11">
    <source>
        <dbReference type="Proteomes" id="UP001154312"/>
    </source>
</evidence>
<feature type="domain" description="Phospholipid/glycerol acyltransferase" evidence="9">
    <location>
        <begin position="74"/>
        <end position="188"/>
    </location>
</feature>
<evidence type="ECO:0000313" key="10">
    <source>
        <dbReference type="EMBL" id="MDF9407888.1"/>
    </source>
</evidence>
<sequence length="238" mass="26725">MLRTTIWFIYFWCSLILLLPSMIKVRALHRAQKIEERDRKVDRIVKKWARSMVNLSGSKVIVTGKEHIPPRGGVVFISNHQGNFDIPILLGFIDKPKAFIAKRELKKLPLISSWMFYMNCVYLDRSSARAGLKAIQEGVAFLKQGYSQVIFPEGTRSRGDQLGEFKPGSFKLATKAEVPIVPVAIKGSYNIMEANGGLIKPAVVEVFISEPVSTAGLSKDEIDQLPEKVRNIIALQLK</sequence>
<comment type="similarity">
    <text evidence="2 7">Belongs to the 1-acyl-sn-glycerol-3-phosphate acyltransferase family.</text>
</comment>
<dbReference type="GO" id="GO:0016020">
    <property type="term" value="C:membrane"/>
    <property type="evidence" value="ECO:0007669"/>
    <property type="project" value="InterPro"/>
</dbReference>
<dbReference type="GO" id="GO:0006654">
    <property type="term" value="P:phosphatidic acid biosynthetic process"/>
    <property type="evidence" value="ECO:0007669"/>
    <property type="project" value="TreeGrafter"/>
</dbReference>
<keyword evidence="5 7" id="KW-0443">Lipid metabolism</keyword>
<gene>
    <name evidence="10" type="ORF">L7E55_05860</name>
</gene>
<dbReference type="Proteomes" id="UP001154312">
    <property type="component" value="Unassembled WGS sequence"/>
</dbReference>
<keyword evidence="7" id="KW-1208">Phospholipid metabolism</keyword>
<dbReference type="CDD" id="cd07989">
    <property type="entry name" value="LPLAT_AGPAT-like"/>
    <property type="match status" value="1"/>
</dbReference>
<dbReference type="InterPro" id="IPR002123">
    <property type="entry name" value="Plipid/glycerol_acylTrfase"/>
</dbReference>
<keyword evidence="8" id="KW-1133">Transmembrane helix</keyword>
<keyword evidence="8" id="KW-0472">Membrane</keyword>
<reference evidence="10" key="1">
    <citation type="submission" date="2022-02" db="EMBL/GenBank/DDBJ databases">
        <authorList>
            <person name="Leng L."/>
        </authorList>
    </citation>
    <scope>NUCLEOTIDE SEQUENCE</scope>
    <source>
        <strain evidence="10">JI</strain>
    </source>
</reference>
<dbReference type="PANTHER" id="PTHR10434">
    <property type="entry name" value="1-ACYL-SN-GLYCEROL-3-PHOSPHATE ACYLTRANSFERASE"/>
    <property type="match status" value="1"/>
</dbReference>
<evidence type="ECO:0000256" key="3">
    <source>
        <dbReference type="ARBA" id="ARBA00022516"/>
    </source>
</evidence>
<dbReference type="SMART" id="SM00563">
    <property type="entry name" value="PlsC"/>
    <property type="match status" value="1"/>
</dbReference>
<feature type="transmembrane region" description="Helical" evidence="8">
    <location>
        <begin position="6"/>
        <end position="23"/>
    </location>
</feature>
<dbReference type="NCBIfam" id="TIGR00530">
    <property type="entry name" value="AGP_acyltrn"/>
    <property type="match status" value="1"/>
</dbReference>
<keyword evidence="3 7" id="KW-0444">Lipid biosynthesis</keyword>
<dbReference type="GO" id="GO:0003841">
    <property type="term" value="F:1-acylglycerol-3-phosphate O-acyltransferase activity"/>
    <property type="evidence" value="ECO:0007669"/>
    <property type="project" value="UniProtKB-UniRule"/>
</dbReference>
<keyword evidence="11" id="KW-1185">Reference proteome</keyword>
<evidence type="ECO:0000256" key="1">
    <source>
        <dbReference type="ARBA" id="ARBA00005189"/>
    </source>
</evidence>
<proteinExistence type="inferred from homology"/>
<dbReference type="AlphaFoldDB" id="A0A9X4JVS0"/>
<dbReference type="SUPFAM" id="SSF69593">
    <property type="entry name" value="Glycerol-3-phosphate (1)-acyltransferase"/>
    <property type="match status" value="1"/>
</dbReference>
<dbReference type="PANTHER" id="PTHR10434:SF64">
    <property type="entry name" value="1-ACYL-SN-GLYCEROL-3-PHOSPHATE ACYLTRANSFERASE-RELATED"/>
    <property type="match status" value="1"/>
</dbReference>
<organism evidence="10 11">
    <name type="scientific">Pelotomaculum isophthalicicum JI</name>
    <dbReference type="NCBI Taxonomy" id="947010"/>
    <lineage>
        <taxon>Bacteria</taxon>
        <taxon>Bacillati</taxon>
        <taxon>Bacillota</taxon>
        <taxon>Clostridia</taxon>
        <taxon>Eubacteriales</taxon>
        <taxon>Desulfotomaculaceae</taxon>
        <taxon>Pelotomaculum</taxon>
    </lineage>
</organism>
<accession>A0A9X4JVS0</accession>
<comment type="caution">
    <text evidence="10">The sequence shown here is derived from an EMBL/GenBank/DDBJ whole genome shotgun (WGS) entry which is preliminary data.</text>
</comment>
<dbReference type="EC" id="2.3.1.51" evidence="7"/>
<evidence type="ECO:0000256" key="6">
    <source>
        <dbReference type="ARBA" id="ARBA00023315"/>
    </source>
</evidence>
<keyword evidence="8" id="KW-0812">Transmembrane</keyword>
<keyword evidence="4 7" id="KW-0808">Transferase</keyword>
<keyword evidence="7" id="KW-0594">Phospholipid biosynthesis</keyword>
<comment type="catalytic activity">
    <reaction evidence="7">
        <text>a 1-acyl-sn-glycero-3-phosphate + an acyl-CoA = a 1,2-diacyl-sn-glycero-3-phosphate + CoA</text>
        <dbReference type="Rhea" id="RHEA:19709"/>
        <dbReference type="ChEBI" id="CHEBI:57287"/>
        <dbReference type="ChEBI" id="CHEBI:57970"/>
        <dbReference type="ChEBI" id="CHEBI:58342"/>
        <dbReference type="ChEBI" id="CHEBI:58608"/>
        <dbReference type="EC" id="2.3.1.51"/>
    </reaction>
</comment>
<evidence type="ECO:0000256" key="8">
    <source>
        <dbReference type="SAM" id="Phobius"/>
    </source>
</evidence>